<dbReference type="AlphaFoldDB" id="A0A3D9ZW93"/>
<keyword evidence="3" id="KW-1185">Reference proteome</keyword>
<accession>A0A3D9ZW93</accession>
<name>A0A3D9ZW93_9ACTN</name>
<dbReference type="EMBL" id="QUMQ01000001">
    <property type="protein sequence ID" value="REG01428.1"/>
    <property type="molecule type" value="Genomic_DNA"/>
</dbReference>
<feature type="region of interest" description="Disordered" evidence="1">
    <location>
        <begin position="1"/>
        <end position="23"/>
    </location>
</feature>
<protein>
    <submittedName>
        <fullName evidence="2">Uncharacterized protein</fullName>
    </submittedName>
</protein>
<gene>
    <name evidence="2" type="ORF">DFJ67_7512</name>
</gene>
<comment type="caution">
    <text evidence="2">The sequence shown here is derived from an EMBL/GenBank/DDBJ whole genome shotgun (WGS) entry which is preliminary data.</text>
</comment>
<dbReference type="Proteomes" id="UP000256913">
    <property type="component" value="Unassembled WGS sequence"/>
</dbReference>
<dbReference type="RefSeq" id="WP_147315760.1">
    <property type="nucleotide sequence ID" value="NZ_BONB01000012.1"/>
</dbReference>
<organism evidence="2 3">
    <name type="scientific">Asanoa ferruginea</name>
    <dbReference type="NCBI Taxonomy" id="53367"/>
    <lineage>
        <taxon>Bacteria</taxon>
        <taxon>Bacillati</taxon>
        <taxon>Actinomycetota</taxon>
        <taxon>Actinomycetes</taxon>
        <taxon>Micromonosporales</taxon>
        <taxon>Micromonosporaceae</taxon>
        <taxon>Asanoa</taxon>
    </lineage>
</organism>
<evidence type="ECO:0000313" key="2">
    <source>
        <dbReference type="EMBL" id="REG01428.1"/>
    </source>
</evidence>
<dbReference type="OrthoDB" id="3364268at2"/>
<reference evidence="2 3" key="1">
    <citation type="submission" date="2018-08" db="EMBL/GenBank/DDBJ databases">
        <title>Sequencing the genomes of 1000 actinobacteria strains.</title>
        <authorList>
            <person name="Klenk H.-P."/>
        </authorList>
    </citation>
    <scope>NUCLEOTIDE SEQUENCE [LARGE SCALE GENOMIC DNA]</scope>
    <source>
        <strain evidence="2 3">DSM 44099</strain>
    </source>
</reference>
<evidence type="ECO:0000256" key="1">
    <source>
        <dbReference type="SAM" id="MobiDB-lite"/>
    </source>
</evidence>
<evidence type="ECO:0000313" key="3">
    <source>
        <dbReference type="Proteomes" id="UP000256913"/>
    </source>
</evidence>
<proteinExistence type="predicted"/>
<sequence>MTSSPFAVPGVEPRSGSADQGSVGYRGDQLAGLPAVAAVVDRLPAELIALAGPAETREEYPISREALTAQVYVSTGNGLEWGLGFADEVGFLVQPSLGSIPEDVLEKALAEQPGVASAFHYDRESFEAETSELLRADEMMARWLTAIFTAHLAYARHLGRALPY</sequence>